<name>A0A7T8H112_CALRO</name>
<evidence type="ECO:0000313" key="2">
    <source>
        <dbReference type="EMBL" id="QQP41555.1"/>
    </source>
</evidence>
<dbReference type="Proteomes" id="UP000595437">
    <property type="component" value="Chromosome 10"/>
</dbReference>
<evidence type="ECO:0000313" key="3">
    <source>
        <dbReference type="Proteomes" id="UP000595437"/>
    </source>
</evidence>
<sequence>MFTPCESWLSQCKASRSQPLDQLKLRNFFARRLNSLRRMTPSLTCGQDQVVHRALHLKPPHPARTSKTPARFRHTAEEEKGSWEH</sequence>
<feature type="region of interest" description="Disordered" evidence="1">
    <location>
        <begin position="58"/>
        <end position="85"/>
    </location>
</feature>
<dbReference type="EMBL" id="CP045899">
    <property type="protein sequence ID" value="QQP41555.1"/>
    <property type="molecule type" value="Genomic_DNA"/>
</dbReference>
<feature type="compositionally biased region" description="Basic and acidic residues" evidence="1">
    <location>
        <begin position="74"/>
        <end position="85"/>
    </location>
</feature>
<proteinExistence type="predicted"/>
<accession>A0A7T8H112</accession>
<protein>
    <submittedName>
        <fullName evidence="2">Uncharacterized protein</fullName>
    </submittedName>
</protein>
<organism evidence="2 3">
    <name type="scientific">Caligus rogercresseyi</name>
    <name type="common">Sea louse</name>
    <dbReference type="NCBI Taxonomy" id="217165"/>
    <lineage>
        <taxon>Eukaryota</taxon>
        <taxon>Metazoa</taxon>
        <taxon>Ecdysozoa</taxon>
        <taxon>Arthropoda</taxon>
        <taxon>Crustacea</taxon>
        <taxon>Multicrustacea</taxon>
        <taxon>Hexanauplia</taxon>
        <taxon>Copepoda</taxon>
        <taxon>Siphonostomatoida</taxon>
        <taxon>Caligidae</taxon>
        <taxon>Caligus</taxon>
    </lineage>
</organism>
<reference evidence="3" key="1">
    <citation type="submission" date="2021-01" db="EMBL/GenBank/DDBJ databases">
        <title>Caligus Genome Assembly.</title>
        <authorList>
            <person name="Gallardo-Escarate C."/>
        </authorList>
    </citation>
    <scope>NUCLEOTIDE SEQUENCE [LARGE SCALE GENOMIC DNA]</scope>
</reference>
<keyword evidence="3" id="KW-1185">Reference proteome</keyword>
<dbReference type="AlphaFoldDB" id="A0A7T8H112"/>
<gene>
    <name evidence="2" type="ORF">FKW44_015965</name>
</gene>
<evidence type="ECO:0000256" key="1">
    <source>
        <dbReference type="SAM" id="MobiDB-lite"/>
    </source>
</evidence>